<dbReference type="GO" id="GO:0006508">
    <property type="term" value="P:proteolysis"/>
    <property type="evidence" value="ECO:0007669"/>
    <property type="project" value="UniProtKB-KW"/>
</dbReference>
<comment type="similarity">
    <text evidence="3 11">Belongs to the peptidase S54 family.</text>
</comment>
<feature type="active site" evidence="12">
    <location>
        <position position="200"/>
    </location>
</feature>
<feature type="transmembrane region" description="Helical" evidence="13">
    <location>
        <begin position="165"/>
        <end position="183"/>
    </location>
</feature>
<keyword evidence="7" id="KW-0378">Hydrolase</keyword>
<evidence type="ECO:0000256" key="7">
    <source>
        <dbReference type="ARBA" id="ARBA00022801"/>
    </source>
</evidence>
<dbReference type="InterPro" id="IPR022764">
    <property type="entry name" value="Peptidase_S54_rhomboid_dom"/>
</dbReference>
<evidence type="ECO:0000313" key="15">
    <source>
        <dbReference type="EMBL" id="CAL4070726.1"/>
    </source>
</evidence>
<keyword evidence="8" id="KW-0720">Serine protease</keyword>
<feature type="transmembrane region" description="Helical" evidence="13">
    <location>
        <begin position="227"/>
        <end position="248"/>
    </location>
</feature>
<comment type="caution">
    <text evidence="15">The sequence shown here is derived from an EMBL/GenBank/DDBJ whole genome shotgun (WGS) entry which is preliminary data.</text>
</comment>
<keyword evidence="9 13" id="KW-1133">Transmembrane helix</keyword>
<evidence type="ECO:0000256" key="8">
    <source>
        <dbReference type="ARBA" id="ARBA00022825"/>
    </source>
</evidence>
<feature type="transmembrane region" description="Helical" evidence="13">
    <location>
        <begin position="112"/>
        <end position="129"/>
    </location>
</feature>
<dbReference type="GO" id="GO:0016020">
    <property type="term" value="C:membrane"/>
    <property type="evidence" value="ECO:0007669"/>
    <property type="project" value="UniProtKB-SubCell"/>
</dbReference>
<evidence type="ECO:0000313" key="16">
    <source>
        <dbReference type="Proteomes" id="UP001497623"/>
    </source>
</evidence>
<reference evidence="15 16" key="1">
    <citation type="submission" date="2024-05" db="EMBL/GenBank/DDBJ databases">
        <authorList>
            <person name="Wallberg A."/>
        </authorList>
    </citation>
    <scope>NUCLEOTIDE SEQUENCE [LARGE SCALE GENOMIC DNA]</scope>
</reference>
<dbReference type="EC" id="3.4.21.105" evidence="4"/>
<gene>
    <name evidence="15" type="ORF">MNOR_LOCUS8336</name>
</gene>
<dbReference type="Proteomes" id="UP001497623">
    <property type="component" value="Unassembled WGS sequence"/>
</dbReference>
<evidence type="ECO:0000256" key="9">
    <source>
        <dbReference type="ARBA" id="ARBA00022989"/>
    </source>
</evidence>
<feature type="domain" description="Peptidase S54 rhomboid" evidence="14">
    <location>
        <begin position="70"/>
        <end position="216"/>
    </location>
</feature>
<evidence type="ECO:0000256" key="10">
    <source>
        <dbReference type="ARBA" id="ARBA00023136"/>
    </source>
</evidence>
<name>A0AAV2Q7F8_MEGNR</name>
<proteinExistence type="inferred from homology"/>
<evidence type="ECO:0000256" key="5">
    <source>
        <dbReference type="ARBA" id="ARBA00022670"/>
    </source>
</evidence>
<sequence>MIKISIDEFPLTEEKGQKNYLDRYRCCPPPLFIIFTSILQVMMFVYYTLVVPSSEDLLSSPLIYRPDKRSELWRFVTYGTLHAGWIHLAFNILVQVLVGLPLEMVHGSLRIGILYLVGIIAGSLGTSVFDADVYLVGASGGVYALLAAHLANVLNNYSNMQFPSLRLLAVAFVATTDMGFAVYDYFNGMMFGLPVSYIAHLTGALAGLTLGLVILKNFNQKIQHHLLWWISLGTFTACIVFTIIFNILHPFPYLGIGQASNMFVQ</sequence>
<keyword evidence="10 13" id="KW-0472">Membrane</keyword>
<dbReference type="PIRSF" id="PIRSF037470">
    <property type="entry name" value="Rhomboid"/>
    <property type="match status" value="1"/>
</dbReference>
<dbReference type="PANTHER" id="PTHR45840:SF2">
    <property type="entry name" value="PROTEIN RHOMBOID-RELATED"/>
    <property type="match status" value="1"/>
</dbReference>
<organism evidence="15 16">
    <name type="scientific">Meganyctiphanes norvegica</name>
    <name type="common">Northern krill</name>
    <name type="synonym">Thysanopoda norvegica</name>
    <dbReference type="NCBI Taxonomy" id="48144"/>
    <lineage>
        <taxon>Eukaryota</taxon>
        <taxon>Metazoa</taxon>
        <taxon>Ecdysozoa</taxon>
        <taxon>Arthropoda</taxon>
        <taxon>Crustacea</taxon>
        <taxon>Multicrustacea</taxon>
        <taxon>Malacostraca</taxon>
        <taxon>Eumalacostraca</taxon>
        <taxon>Eucarida</taxon>
        <taxon>Euphausiacea</taxon>
        <taxon>Euphausiidae</taxon>
        <taxon>Meganyctiphanes</taxon>
    </lineage>
</organism>
<accession>A0AAV2Q7F8</accession>
<feature type="transmembrane region" description="Helical" evidence="13">
    <location>
        <begin position="195"/>
        <end position="215"/>
    </location>
</feature>
<feature type="transmembrane region" description="Helical" evidence="13">
    <location>
        <begin position="135"/>
        <end position="153"/>
    </location>
</feature>
<evidence type="ECO:0000256" key="1">
    <source>
        <dbReference type="ARBA" id="ARBA00000156"/>
    </source>
</evidence>
<keyword evidence="6 13" id="KW-0812">Transmembrane</keyword>
<dbReference type="InterPro" id="IPR035952">
    <property type="entry name" value="Rhomboid-like_sf"/>
</dbReference>
<dbReference type="InterPro" id="IPR051739">
    <property type="entry name" value="Rhomboid_IM_Serine_Proteases"/>
</dbReference>
<keyword evidence="16" id="KW-1185">Reference proteome</keyword>
<comment type="catalytic activity">
    <reaction evidence="1">
        <text>Cleaves type-1 transmembrane domains using a catalytic dyad composed of serine and histidine that are contributed by different transmembrane domains.</text>
        <dbReference type="EC" id="3.4.21.105"/>
    </reaction>
</comment>
<feature type="transmembrane region" description="Helical" evidence="13">
    <location>
        <begin position="72"/>
        <end position="100"/>
    </location>
</feature>
<protein>
    <recommendedName>
        <fullName evidence="4">rhomboid protease</fullName>
        <ecNumber evidence="4">3.4.21.105</ecNumber>
    </recommendedName>
</protein>
<dbReference type="InterPro" id="IPR017213">
    <property type="entry name" value="Peptidase_S54_rhomboid_met"/>
</dbReference>
<evidence type="ECO:0000256" key="2">
    <source>
        <dbReference type="ARBA" id="ARBA00004141"/>
    </source>
</evidence>
<comment type="subcellular location">
    <subcellularLocation>
        <location evidence="2">Membrane</location>
        <topology evidence="2">Multi-pass membrane protein</topology>
    </subcellularLocation>
</comment>
<evidence type="ECO:0000256" key="3">
    <source>
        <dbReference type="ARBA" id="ARBA00009045"/>
    </source>
</evidence>
<keyword evidence="5" id="KW-0645">Protease</keyword>
<feature type="transmembrane region" description="Helical" evidence="13">
    <location>
        <begin position="31"/>
        <end position="52"/>
    </location>
</feature>
<dbReference type="AlphaFoldDB" id="A0AAV2Q7F8"/>
<evidence type="ECO:0000256" key="12">
    <source>
        <dbReference type="PIRSR" id="PIRSR037470-50"/>
    </source>
</evidence>
<evidence type="ECO:0000259" key="14">
    <source>
        <dbReference type="Pfam" id="PF01694"/>
    </source>
</evidence>
<evidence type="ECO:0000256" key="13">
    <source>
        <dbReference type="SAM" id="Phobius"/>
    </source>
</evidence>
<feature type="active site" description="Nucleophile" evidence="12">
    <location>
        <position position="139"/>
    </location>
</feature>
<evidence type="ECO:0000256" key="4">
    <source>
        <dbReference type="ARBA" id="ARBA00013039"/>
    </source>
</evidence>
<dbReference type="Pfam" id="PF01694">
    <property type="entry name" value="Rhomboid"/>
    <property type="match status" value="1"/>
</dbReference>
<dbReference type="Gene3D" id="1.20.1540.10">
    <property type="entry name" value="Rhomboid-like"/>
    <property type="match status" value="1"/>
</dbReference>
<dbReference type="EMBL" id="CAXKWB010003858">
    <property type="protein sequence ID" value="CAL4070726.1"/>
    <property type="molecule type" value="Genomic_DNA"/>
</dbReference>
<evidence type="ECO:0000256" key="6">
    <source>
        <dbReference type="ARBA" id="ARBA00022692"/>
    </source>
</evidence>
<evidence type="ECO:0000256" key="11">
    <source>
        <dbReference type="PIRNR" id="PIRNR037470"/>
    </source>
</evidence>
<dbReference type="FunFam" id="1.20.1540.10:FF:000007">
    <property type="entry name" value="Rhomboid like 2"/>
    <property type="match status" value="1"/>
</dbReference>
<dbReference type="GO" id="GO:0004252">
    <property type="term" value="F:serine-type endopeptidase activity"/>
    <property type="evidence" value="ECO:0007669"/>
    <property type="project" value="UniProtKB-UniRule"/>
</dbReference>
<dbReference type="SUPFAM" id="SSF144091">
    <property type="entry name" value="Rhomboid-like"/>
    <property type="match status" value="1"/>
</dbReference>
<dbReference type="PANTHER" id="PTHR45840">
    <property type="entry name" value="RHOMBOID-RELATED PROTEIN"/>
    <property type="match status" value="1"/>
</dbReference>